<dbReference type="SMART" id="SM00387">
    <property type="entry name" value="HATPase_c"/>
    <property type="match status" value="1"/>
</dbReference>
<evidence type="ECO:0000256" key="6">
    <source>
        <dbReference type="ARBA" id="ARBA00023012"/>
    </source>
</evidence>
<dbReference type="InterPro" id="IPR050736">
    <property type="entry name" value="Sensor_HK_Regulatory"/>
</dbReference>
<dbReference type="PROSITE" id="PS50112">
    <property type="entry name" value="PAS"/>
    <property type="match status" value="2"/>
</dbReference>
<dbReference type="CDD" id="cd00082">
    <property type="entry name" value="HisKA"/>
    <property type="match status" value="1"/>
</dbReference>
<dbReference type="CDD" id="cd00130">
    <property type="entry name" value="PAS"/>
    <property type="match status" value="2"/>
</dbReference>
<dbReference type="InterPro" id="IPR005467">
    <property type="entry name" value="His_kinase_dom"/>
</dbReference>
<evidence type="ECO:0000256" key="2">
    <source>
        <dbReference type="ARBA" id="ARBA00012438"/>
    </source>
</evidence>
<evidence type="ECO:0000256" key="5">
    <source>
        <dbReference type="ARBA" id="ARBA00022777"/>
    </source>
</evidence>
<evidence type="ECO:0000259" key="8">
    <source>
        <dbReference type="PROSITE" id="PS50112"/>
    </source>
</evidence>
<dbReference type="PANTHER" id="PTHR43711:SF1">
    <property type="entry name" value="HISTIDINE KINASE 1"/>
    <property type="match status" value="1"/>
</dbReference>
<dbReference type="InterPro" id="IPR003661">
    <property type="entry name" value="HisK_dim/P_dom"/>
</dbReference>
<dbReference type="NCBIfam" id="TIGR00229">
    <property type="entry name" value="sensory_box"/>
    <property type="match status" value="2"/>
</dbReference>
<dbReference type="Gene3D" id="3.30.565.10">
    <property type="entry name" value="Histidine kinase-like ATPase, C-terminal domain"/>
    <property type="match status" value="1"/>
</dbReference>
<dbReference type="Gene3D" id="1.10.287.130">
    <property type="match status" value="1"/>
</dbReference>
<reference evidence="11" key="1">
    <citation type="journal article" date="2019" name="Int. J. Syst. Evol. Microbiol.">
        <title>The Global Catalogue of Microorganisms (GCM) 10K type strain sequencing project: providing services to taxonomists for standard genome sequencing and annotation.</title>
        <authorList>
            <consortium name="The Broad Institute Genomics Platform"/>
            <consortium name="The Broad Institute Genome Sequencing Center for Infectious Disease"/>
            <person name="Wu L."/>
            <person name="Ma J."/>
        </authorList>
    </citation>
    <scope>NUCLEOTIDE SEQUENCE [LARGE SCALE GENOMIC DNA]</scope>
    <source>
        <strain evidence="11">CCUG 66188</strain>
    </source>
</reference>
<keyword evidence="3" id="KW-0597">Phosphoprotein</keyword>
<evidence type="ECO:0000313" key="10">
    <source>
        <dbReference type="EMBL" id="MFC6759677.1"/>
    </source>
</evidence>
<dbReference type="PANTHER" id="PTHR43711">
    <property type="entry name" value="TWO-COMPONENT HISTIDINE KINASE"/>
    <property type="match status" value="1"/>
</dbReference>
<feature type="domain" description="PAS" evidence="8">
    <location>
        <begin position="268"/>
        <end position="338"/>
    </location>
</feature>
<feature type="domain" description="PAC" evidence="9">
    <location>
        <begin position="213"/>
        <end position="267"/>
    </location>
</feature>
<dbReference type="Pfam" id="PF08447">
    <property type="entry name" value="PAS_3"/>
    <property type="match status" value="1"/>
</dbReference>
<keyword evidence="5" id="KW-0418">Kinase</keyword>
<keyword evidence="11" id="KW-1185">Reference proteome</keyword>
<dbReference type="InterPro" id="IPR000700">
    <property type="entry name" value="PAS-assoc_C"/>
</dbReference>
<name>A0ABW2B2A0_9RHOB</name>
<dbReference type="SMART" id="SM00086">
    <property type="entry name" value="PAC"/>
    <property type="match status" value="3"/>
</dbReference>
<keyword evidence="4" id="KW-0808">Transferase</keyword>
<dbReference type="Pfam" id="PF00512">
    <property type="entry name" value="HisKA"/>
    <property type="match status" value="1"/>
</dbReference>
<dbReference type="InterPro" id="IPR035965">
    <property type="entry name" value="PAS-like_dom_sf"/>
</dbReference>
<evidence type="ECO:0000256" key="3">
    <source>
        <dbReference type="ARBA" id="ARBA00022553"/>
    </source>
</evidence>
<dbReference type="Pfam" id="PF13426">
    <property type="entry name" value="PAS_9"/>
    <property type="match status" value="1"/>
</dbReference>
<evidence type="ECO:0000256" key="1">
    <source>
        <dbReference type="ARBA" id="ARBA00000085"/>
    </source>
</evidence>
<dbReference type="InterPro" id="IPR003594">
    <property type="entry name" value="HATPase_dom"/>
</dbReference>
<dbReference type="SUPFAM" id="SSF55874">
    <property type="entry name" value="ATPase domain of HSP90 chaperone/DNA topoisomerase II/histidine kinase"/>
    <property type="match status" value="1"/>
</dbReference>
<organism evidence="10 11">
    <name type="scientific">Sulfitobacter porphyrae</name>
    <dbReference type="NCBI Taxonomy" id="1246864"/>
    <lineage>
        <taxon>Bacteria</taxon>
        <taxon>Pseudomonadati</taxon>
        <taxon>Pseudomonadota</taxon>
        <taxon>Alphaproteobacteria</taxon>
        <taxon>Rhodobacterales</taxon>
        <taxon>Roseobacteraceae</taxon>
        <taxon>Sulfitobacter</taxon>
    </lineage>
</organism>
<evidence type="ECO:0000259" key="7">
    <source>
        <dbReference type="PROSITE" id="PS50109"/>
    </source>
</evidence>
<dbReference type="SMART" id="SM00091">
    <property type="entry name" value="PAS"/>
    <property type="match status" value="3"/>
</dbReference>
<evidence type="ECO:0000313" key="11">
    <source>
        <dbReference type="Proteomes" id="UP001596353"/>
    </source>
</evidence>
<feature type="domain" description="PAC" evidence="9">
    <location>
        <begin position="342"/>
        <end position="394"/>
    </location>
</feature>
<dbReference type="InterPro" id="IPR036097">
    <property type="entry name" value="HisK_dim/P_sf"/>
</dbReference>
<proteinExistence type="predicted"/>
<dbReference type="EMBL" id="JBHSWG010000001">
    <property type="protein sequence ID" value="MFC6759677.1"/>
    <property type="molecule type" value="Genomic_DNA"/>
</dbReference>
<keyword evidence="6" id="KW-0902">Two-component regulatory system</keyword>
<dbReference type="PRINTS" id="PR00344">
    <property type="entry name" value="BCTRLSENSOR"/>
</dbReference>
<dbReference type="PROSITE" id="PS50113">
    <property type="entry name" value="PAC"/>
    <property type="match status" value="2"/>
</dbReference>
<dbReference type="SMART" id="SM00388">
    <property type="entry name" value="HisKA"/>
    <property type="match status" value="1"/>
</dbReference>
<dbReference type="InterPro" id="IPR004358">
    <property type="entry name" value="Sig_transdc_His_kin-like_C"/>
</dbReference>
<dbReference type="Gene3D" id="2.10.70.100">
    <property type="match status" value="1"/>
</dbReference>
<evidence type="ECO:0000259" key="9">
    <source>
        <dbReference type="PROSITE" id="PS50113"/>
    </source>
</evidence>
<dbReference type="InterPro" id="IPR013656">
    <property type="entry name" value="PAS_4"/>
</dbReference>
<gene>
    <name evidence="10" type="ORF">ACFQFQ_09535</name>
</gene>
<dbReference type="InterPro" id="IPR036890">
    <property type="entry name" value="HATPase_C_sf"/>
</dbReference>
<dbReference type="InterPro" id="IPR013655">
    <property type="entry name" value="PAS_fold_3"/>
</dbReference>
<dbReference type="Pfam" id="PF08448">
    <property type="entry name" value="PAS_4"/>
    <property type="match status" value="1"/>
</dbReference>
<dbReference type="Gene3D" id="3.30.450.20">
    <property type="entry name" value="PAS domain"/>
    <property type="match status" value="3"/>
</dbReference>
<dbReference type="Pfam" id="PF02518">
    <property type="entry name" value="HATPase_c"/>
    <property type="match status" value="1"/>
</dbReference>
<dbReference type="SUPFAM" id="SSF55785">
    <property type="entry name" value="PYP-like sensor domain (PAS domain)"/>
    <property type="match status" value="3"/>
</dbReference>
<accession>A0ABW2B2A0</accession>
<protein>
    <recommendedName>
        <fullName evidence="2">histidine kinase</fullName>
        <ecNumber evidence="2">2.7.13.3</ecNumber>
    </recommendedName>
</protein>
<dbReference type="InterPro" id="IPR000014">
    <property type="entry name" value="PAS"/>
</dbReference>
<evidence type="ECO:0000256" key="4">
    <source>
        <dbReference type="ARBA" id="ARBA00022679"/>
    </source>
</evidence>
<dbReference type="SUPFAM" id="SSF47384">
    <property type="entry name" value="Homodimeric domain of signal transducing histidine kinase"/>
    <property type="match status" value="1"/>
</dbReference>
<comment type="catalytic activity">
    <reaction evidence="1">
        <text>ATP + protein L-histidine = ADP + protein N-phospho-L-histidine.</text>
        <dbReference type="EC" id="2.7.13.3"/>
    </reaction>
</comment>
<sequence>MSNIAKIRPDVMVEHELLAQAIATAEIAVIVLDHKGEVLISNPAACTLLGYEPGQLTGMEISTVLPGLDSAALDARIAPPATSATLHDITGTRRDKEQRHFLVHVTAWKDADAPARHTLVLRDITEERAREDARNAELLRAQNAISGAGIGVFEFDVITKEAHVSDIWRDLMELPRDEIVDVQKEWRSRVHPDDLNAADAPMRRLAKGLESRNSNEFRLFNRDRSEMRWMRTDLFVAGRDAQGNPTRIVGAQVDVTDRKRTELALRKSMKQFQSAFDNAPIGKAIMGLDGKLLKVNPAFCTFVGHDKSALKGKGFPMILHPDEIAENMLELERLKDGYLCYHQTEKRFLHRSGKVIWGLLSIAAVRDEDGQAVQFIAQVVNVSEQHRLQDLKSEFVATVSHELRTPLTSILGALKLFQAQAADQDLPKPMRRLLDISLQNADRLGMLVGDILDFERFSKGDLDIETGDHDLGGLIATAVEENRSLAKSYRVTITTKLDAGPLLCQVDPARICQIMTNLLSNAAKFADNDTIVEVIMDRRDDMARVVVRNRGRGIPEAFRPTIFLPFAQAAPTLTRDHGGTGLGLSICKQIVEYLGGEIGFVSVPGDFTDFWFTLPLSRSQQ</sequence>
<dbReference type="Proteomes" id="UP001596353">
    <property type="component" value="Unassembled WGS sequence"/>
</dbReference>
<dbReference type="InterPro" id="IPR001610">
    <property type="entry name" value="PAC"/>
</dbReference>
<dbReference type="PROSITE" id="PS50109">
    <property type="entry name" value="HIS_KIN"/>
    <property type="match status" value="1"/>
</dbReference>
<dbReference type="EC" id="2.7.13.3" evidence="2"/>
<comment type="caution">
    <text evidence="10">The sequence shown here is derived from an EMBL/GenBank/DDBJ whole genome shotgun (WGS) entry which is preliminary data.</text>
</comment>
<feature type="domain" description="Histidine kinase" evidence="7">
    <location>
        <begin position="398"/>
        <end position="618"/>
    </location>
</feature>
<feature type="domain" description="PAS" evidence="8">
    <location>
        <begin position="14"/>
        <end position="58"/>
    </location>
</feature>